<organism evidence="10">
    <name type="scientific">marine sediment metagenome</name>
    <dbReference type="NCBI Taxonomy" id="412755"/>
    <lineage>
        <taxon>unclassified sequences</taxon>
        <taxon>metagenomes</taxon>
        <taxon>ecological metagenomes</taxon>
    </lineage>
</organism>
<evidence type="ECO:0000259" key="9">
    <source>
        <dbReference type="PROSITE" id="PS51198"/>
    </source>
</evidence>
<dbReference type="GO" id="GO:0006265">
    <property type="term" value="P:DNA topological change"/>
    <property type="evidence" value="ECO:0007669"/>
    <property type="project" value="InterPro"/>
</dbReference>
<comment type="caution">
    <text evidence="10">The sequence shown here is derived from an EMBL/GenBank/DDBJ whole genome shotgun (WGS) entry which is preliminary data.</text>
</comment>
<dbReference type="GO" id="GO:0043138">
    <property type="term" value="F:3'-5' DNA helicase activity"/>
    <property type="evidence" value="ECO:0007669"/>
    <property type="project" value="UniProtKB-EC"/>
</dbReference>
<dbReference type="PROSITE" id="PS51198">
    <property type="entry name" value="UVRD_HELICASE_ATP_BIND"/>
    <property type="match status" value="1"/>
</dbReference>
<evidence type="ECO:0000256" key="2">
    <source>
        <dbReference type="ARBA" id="ARBA00022801"/>
    </source>
</evidence>
<dbReference type="GO" id="GO:0005694">
    <property type="term" value="C:chromosome"/>
    <property type="evidence" value="ECO:0007669"/>
    <property type="project" value="InterPro"/>
</dbReference>
<evidence type="ECO:0000256" key="8">
    <source>
        <dbReference type="ARBA" id="ARBA00048988"/>
    </source>
</evidence>
<gene>
    <name evidence="10" type="ORF">LCGC14_0506740</name>
</gene>
<dbReference type="InterPro" id="IPR013498">
    <property type="entry name" value="Topo_IA_Znf"/>
</dbReference>
<dbReference type="Pfam" id="PF01396">
    <property type="entry name" value="Zn_ribbon_Top1"/>
    <property type="match status" value="1"/>
</dbReference>
<keyword evidence="5" id="KW-0413">Isomerase</keyword>
<dbReference type="SUPFAM" id="SSF57783">
    <property type="entry name" value="Zinc beta-ribbon"/>
    <property type="match status" value="1"/>
</dbReference>
<dbReference type="Gene3D" id="3.40.50.300">
    <property type="entry name" value="P-loop containing nucleotide triphosphate hydrolases"/>
    <property type="match status" value="2"/>
</dbReference>
<name>A0A0F9S7D0_9ZZZZ</name>
<evidence type="ECO:0000256" key="4">
    <source>
        <dbReference type="ARBA" id="ARBA00022840"/>
    </source>
</evidence>
<dbReference type="Pfam" id="PF13361">
    <property type="entry name" value="UvrD_C"/>
    <property type="match status" value="1"/>
</dbReference>
<dbReference type="Gene3D" id="3.30.65.10">
    <property type="entry name" value="Bacterial Topoisomerase I, domain 1"/>
    <property type="match status" value="1"/>
</dbReference>
<evidence type="ECO:0000256" key="3">
    <source>
        <dbReference type="ARBA" id="ARBA00022806"/>
    </source>
</evidence>
<keyword evidence="1" id="KW-0547">Nucleotide-binding</keyword>
<keyword evidence="4" id="KW-0067">ATP-binding</keyword>
<dbReference type="GO" id="GO:0003916">
    <property type="term" value="F:DNA topoisomerase activity"/>
    <property type="evidence" value="ECO:0007669"/>
    <property type="project" value="InterPro"/>
</dbReference>
<sequence length="725" mass="81749">MSIDVFDDVRFEGALTIALEKSGLSWRQAGYQRGELHFHILVKELSSNLSVGIEVNSSIRTDGISAGTGEDSIRAWIADQDGFPLGNKVQKWVTRVPGWEQRLLDMLSKLITMAQSINICPDCNEVEKVWIVKKDGANKGRIFKNCENGCAFIWLDEVEEDAPDCPNCQRPMVKRTGHKGDFWGCRGYPNCRGTRNIDGDEPHWKKLEREHETAKETNENGSNSVKQSLKDKIHSILPGTAKNQQVISKDKDFTPSPFQQAIFDWVSSPGKNLIVEAVAGSGKTTTGVKMLELVPANQRVLFVAFNKHIAKELAKRAPSHVRVTTYHSLGFKAVRQAYGKVDLDTRKVRRLLEVYFDRTQYSLISPVRQIVSLVKANLVEDLSYEGLSQLVNYYDIALNSDERTVYQAVEYVMAKCTANTNTIDFDDMCYFPIYHNLPMEKYDFIFIDEAQDTNKNQIELALKCAHDDTRIVACGDRYQSLYGFRGADVQAIPNLIESLSADTLPLSITYRNPKCVVSLVNERFPHIPLHAADWAEEGQLQTLPYSLALDRMASSDMVLCRNNAPLVRPAFALIRNGIKAVIRGRDIGKGLISLIRKMEADDVFDLSEKLVEYEDLEVTKLLLAKRSYAAQTIQDKVETILAIGNGCQYIHEVEDKIEEVFSDEVEGVVFSTVHKAKGLEADNVYILNPELMPSSYASETWELQQEENIEYVAYTRAMKTLTIVV</sequence>
<evidence type="ECO:0000256" key="5">
    <source>
        <dbReference type="ARBA" id="ARBA00023235"/>
    </source>
</evidence>
<dbReference type="PANTHER" id="PTHR11070">
    <property type="entry name" value="UVRD / RECB / PCRA DNA HELICASE FAMILY MEMBER"/>
    <property type="match status" value="1"/>
</dbReference>
<dbReference type="PANTHER" id="PTHR11070:SF30">
    <property type="entry name" value="F-BOX DNA HELICASE 1"/>
    <property type="match status" value="1"/>
</dbReference>
<comment type="catalytic activity">
    <reaction evidence="6">
        <text>Couples ATP hydrolysis with the unwinding of duplex DNA by translocating in the 3'-5' direction.</text>
        <dbReference type="EC" id="5.6.2.4"/>
    </reaction>
</comment>
<evidence type="ECO:0000256" key="6">
    <source>
        <dbReference type="ARBA" id="ARBA00034617"/>
    </source>
</evidence>
<evidence type="ECO:0000256" key="1">
    <source>
        <dbReference type="ARBA" id="ARBA00022741"/>
    </source>
</evidence>
<dbReference type="EC" id="5.6.2.4" evidence="7"/>
<dbReference type="InterPro" id="IPR027417">
    <property type="entry name" value="P-loop_NTPase"/>
</dbReference>
<dbReference type="InterPro" id="IPR014016">
    <property type="entry name" value="UvrD-like_ATP-bd"/>
</dbReference>
<proteinExistence type="predicted"/>
<dbReference type="GO" id="GO:0000725">
    <property type="term" value="P:recombinational repair"/>
    <property type="evidence" value="ECO:0007669"/>
    <property type="project" value="TreeGrafter"/>
</dbReference>
<accession>A0A0F9S7D0</accession>
<comment type="catalytic activity">
    <reaction evidence="8">
        <text>ATP + H2O = ADP + phosphate + H(+)</text>
        <dbReference type="Rhea" id="RHEA:13065"/>
        <dbReference type="ChEBI" id="CHEBI:15377"/>
        <dbReference type="ChEBI" id="CHEBI:15378"/>
        <dbReference type="ChEBI" id="CHEBI:30616"/>
        <dbReference type="ChEBI" id="CHEBI:43474"/>
        <dbReference type="ChEBI" id="CHEBI:456216"/>
        <dbReference type="EC" id="5.6.2.4"/>
    </reaction>
</comment>
<keyword evidence="2" id="KW-0378">Hydrolase</keyword>
<dbReference type="SUPFAM" id="SSF52540">
    <property type="entry name" value="P-loop containing nucleoside triphosphate hydrolases"/>
    <property type="match status" value="1"/>
</dbReference>
<evidence type="ECO:0000256" key="7">
    <source>
        <dbReference type="ARBA" id="ARBA00034808"/>
    </source>
</evidence>
<evidence type="ECO:0000313" key="10">
    <source>
        <dbReference type="EMBL" id="KKN62964.1"/>
    </source>
</evidence>
<dbReference type="InterPro" id="IPR000212">
    <property type="entry name" value="DNA_helicase_UvrD/REP"/>
</dbReference>
<protein>
    <recommendedName>
        <fullName evidence="7">DNA 3'-5' helicase</fullName>
        <ecNumber evidence="7">5.6.2.4</ecNumber>
    </recommendedName>
</protein>
<keyword evidence="3" id="KW-0347">Helicase</keyword>
<dbReference type="GO" id="GO:0005524">
    <property type="term" value="F:ATP binding"/>
    <property type="evidence" value="ECO:0007669"/>
    <property type="project" value="UniProtKB-KW"/>
</dbReference>
<dbReference type="GO" id="GO:0016787">
    <property type="term" value="F:hydrolase activity"/>
    <property type="evidence" value="ECO:0007669"/>
    <property type="project" value="UniProtKB-KW"/>
</dbReference>
<feature type="domain" description="UvrD-like helicase ATP-binding" evidence="9">
    <location>
        <begin position="256"/>
        <end position="513"/>
    </location>
</feature>
<dbReference type="InterPro" id="IPR014017">
    <property type="entry name" value="DNA_helicase_UvrD-like_C"/>
</dbReference>
<dbReference type="Pfam" id="PF00580">
    <property type="entry name" value="UvrD-helicase"/>
    <property type="match status" value="1"/>
</dbReference>
<dbReference type="GO" id="GO:0003677">
    <property type="term" value="F:DNA binding"/>
    <property type="evidence" value="ECO:0007669"/>
    <property type="project" value="InterPro"/>
</dbReference>
<reference evidence="10" key="1">
    <citation type="journal article" date="2015" name="Nature">
        <title>Complex archaea that bridge the gap between prokaryotes and eukaryotes.</title>
        <authorList>
            <person name="Spang A."/>
            <person name="Saw J.H."/>
            <person name="Jorgensen S.L."/>
            <person name="Zaremba-Niedzwiedzka K."/>
            <person name="Martijn J."/>
            <person name="Lind A.E."/>
            <person name="van Eijk R."/>
            <person name="Schleper C."/>
            <person name="Guy L."/>
            <person name="Ettema T.J."/>
        </authorList>
    </citation>
    <scope>NUCLEOTIDE SEQUENCE</scope>
</reference>
<dbReference type="AlphaFoldDB" id="A0A0F9S7D0"/>
<dbReference type="EMBL" id="LAZR01000606">
    <property type="protein sequence ID" value="KKN62964.1"/>
    <property type="molecule type" value="Genomic_DNA"/>
</dbReference>